<organism evidence="1 2">
    <name type="scientific">Comamonas guangdongensis</name>
    <dbReference type="NCBI Taxonomy" id="510515"/>
    <lineage>
        <taxon>Bacteria</taxon>
        <taxon>Pseudomonadati</taxon>
        <taxon>Pseudomonadota</taxon>
        <taxon>Betaproteobacteria</taxon>
        <taxon>Burkholderiales</taxon>
        <taxon>Comamonadaceae</taxon>
        <taxon>Comamonas</taxon>
    </lineage>
</organism>
<dbReference type="EMBL" id="JBFYGN010000019">
    <property type="protein sequence ID" value="MEX8194257.1"/>
    <property type="molecule type" value="Genomic_DNA"/>
</dbReference>
<evidence type="ECO:0000313" key="2">
    <source>
        <dbReference type="Proteomes" id="UP001561046"/>
    </source>
</evidence>
<gene>
    <name evidence="1" type="ORF">AB6724_15570</name>
</gene>
<keyword evidence="2" id="KW-1185">Reference proteome</keyword>
<protein>
    <submittedName>
        <fullName evidence="1">Uncharacterized protein</fullName>
    </submittedName>
</protein>
<accession>A0ABV3ZXH1</accession>
<sequence>MVVVVVAGCGNRPPAPDWALNAEAAAQRAGSAYLQGQQRIETLQWQTARQAVASTGRPDQAARLELMRCAARVASLDWNGCTEYEGLAQDATAEEQAYARYLHAQPLAQDLALLPQAQRAVAARLAAGGSADDSLLDAVAAIPEPLSRLLAAAVLLRGGAASPRLLQLGVDTASSQGWRRPLMAWLLLQLKAAQQAGDTAAAAPLERRLRLLDASAPK</sequence>
<comment type="caution">
    <text evidence="1">The sequence shown here is derived from an EMBL/GenBank/DDBJ whole genome shotgun (WGS) entry which is preliminary data.</text>
</comment>
<dbReference type="RefSeq" id="WP_369339443.1">
    <property type="nucleotide sequence ID" value="NZ_JBFYGN010000019.1"/>
</dbReference>
<dbReference type="Proteomes" id="UP001561046">
    <property type="component" value="Unassembled WGS sequence"/>
</dbReference>
<evidence type="ECO:0000313" key="1">
    <source>
        <dbReference type="EMBL" id="MEX8194257.1"/>
    </source>
</evidence>
<name>A0ABV3ZXH1_9BURK</name>
<proteinExistence type="predicted"/>
<reference evidence="1 2" key="1">
    <citation type="journal article" date="2013" name="Int. J. Syst. Evol. Microbiol.">
        <title>Comamonas guangdongensis sp. nov., isolated from subterranean forest sediment, and emended description of the genus Comamonas.</title>
        <authorList>
            <person name="Zhang J."/>
            <person name="Wang Y."/>
            <person name="Zhou S."/>
            <person name="Wu C."/>
            <person name="He J."/>
            <person name="Li F."/>
        </authorList>
    </citation>
    <scope>NUCLEOTIDE SEQUENCE [LARGE SCALE GENOMIC DNA]</scope>
    <source>
        <strain evidence="1 2">CCTCC AB2011133</strain>
    </source>
</reference>